<reference evidence="1" key="1">
    <citation type="journal article" date="2023" name="Science">
        <title>Elucidation of the pathway for biosynthesis of saponin adjuvants from the soapbark tree.</title>
        <authorList>
            <person name="Reed J."/>
            <person name="Orme A."/>
            <person name="El-Demerdash A."/>
            <person name="Owen C."/>
            <person name="Martin L.B.B."/>
            <person name="Misra R.C."/>
            <person name="Kikuchi S."/>
            <person name="Rejzek M."/>
            <person name="Martin A.C."/>
            <person name="Harkess A."/>
            <person name="Leebens-Mack J."/>
            <person name="Louveau T."/>
            <person name="Stephenson M.J."/>
            <person name="Osbourn A."/>
        </authorList>
    </citation>
    <scope>NUCLEOTIDE SEQUENCE</scope>
    <source>
        <strain evidence="1">S10</strain>
    </source>
</reference>
<sequence>MESWSHGGGVSMSLKQHCTNMSQLKTTQATFLASLPVGRGLLKNKQCCLKTMLHFGHSRTQVLRNLIRSFTKSLIEPIIAVHDLNWLTLLLSHVKYMAAVIGGYTEHGYLRKAIDYLR</sequence>
<organism evidence="1 2">
    <name type="scientific">Quillaja saponaria</name>
    <name type="common">Soap bark tree</name>
    <dbReference type="NCBI Taxonomy" id="32244"/>
    <lineage>
        <taxon>Eukaryota</taxon>
        <taxon>Viridiplantae</taxon>
        <taxon>Streptophyta</taxon>
        <taxon>Embryophyta</taxon>
        <taxon>Tracheophyta</taxon>
        <taxon>Spermatophyta</taxon>
        <taxon>Magnoliopsida</taxon>
        <taxon>eudicotyledons</taxon>
        <taxon>Gunneridae</taxon>
        <taxon>Pentapetalae</taxon>
        <taxon>rosids</taxon>
        <taxon>fabids</taxon>
        <taxon>Fabales</taxon>
        <taxon>Quillajaceae</taxon>
        <taxon>Quillaja</taxon>
    </lineage>
</organism>
<dbReference type="Proteomes" id="UP001163823">
    <property type="component" value="Chromosome 3"/>
</dbReference>
<dbReference type="AlphaFoldDB" id="A0AAD7Q414"/>
<keyword evidence="2" id="KW-1185">Reference proteome</keyword>
<dbReference type="KEGG" id="qsa:O6P43_004526"/>
<evidence type="ECO:0000313" key="2">
    <source>
        <dbReference type="Proteomes" id="UP001163823"/>
    </source>
</evidence>
<evidence type="ECO:0000313" key="1">
    <source>
        <dbReference type="EMBL" id="KAJ7974458.1"/>
    </source>
</evidence>
<comment type="caution">
    <text evidence="1">The sequence shown here is derived from an EMBL/GenBank/DDBJ whole genome shotgun (WGS) entry which is preliminary data.</text>
</comment>
<accession>A0AAD7Q414</accession>
<gene>
    <name evidence="1" type="ORF">O6P43_004526</name>
</gene>
<name>A0AAD7Q414_QUISA</name>
<proteinExistence type="predicted"/>
<dbReference type="EMBL" id="JARAOO010000003">
    <property type="protein sequence ID" value="KAJ7974458.1"/>
    <property type="molecule type" value="Genomic_DNA"/>
</dbReference>
<protein>
    <submittedName>
        <fullName evidence="1">Uncharacterized protein</fullName>
    </submittedName>
</protein>